<proteinExistence type="predicted"/>
<feature type="region of interest" description="Disordered" evidence="1">
    <location>
        <begin position="48"/>
        <end position="72"/>
    </location>
</feature>
<evidence type="ECO:0000256" key="1">
    <source>
        <dbReference type="SAM" id="MobiDB-lite"/>
    </source>
</evidence>
<name>A0A2W7PIJ0_9BACI</name>
<dbReference type="OrthoDB" id="2706316at2"/>
<comment type="caution">
    <text evidence="2">The sequence shown here is derived from an EMBL/GenBank/DDBJ whole genome shotgun (WGS) entry which is preliminary data.</text>
</comment>
<dbReference type="Proteomes" id="UP000248646">
    <property type="component" value="Unassembled WGS sequence"/>
</dbReference>
<reference evidence="2 3" key="1">
    <citation type="submission" date="2018-06" db="EMBL/GenBank/DDBJ databases">
        <title>Genomic Encyclopedia of Type Strains, Phase IV (KMG-IV): sequencing the most valuable type-strain genomes for metagenomic binning, comparative biology and taxonomic classification.</title>
        <authorList>
            <person name="Goeker M."/>
        </authorList>
    </citation>
    <scope>NUCLEOTIDE SEQUENCE [LARGE SCALE GENOMIC DNA]</scope>
    <source>
        <strain evidence="2 3">DSM 5</strain>
    </source>
</reference>
<organism evidence="2 3">
    <name type="scientific">Psychrobacillus insolitus</name>
    <dbReference type="NCBI Taxonomy" id="1461"/>
    <lineage>
        <taxon>Bacteria</taxon>
        <taxon>Bacillati</taxon>
        <taxon>Bacillota</taxon>
        <taxon>Bacilli</taxon>
        <taxon>Bacillales</taxon>
        <taxon>Bacillaceae</taxon>
        <taxon>Psychrobacillus</taxon>
    </lineage>
</organism>
<sequence>MGYIIPVQPLQAQVYANRMLMEDYNFAYISNVQGIKMKSIFEEELKDQEEELEKNEEKQLSKGNESLSPPPYKGFIQPNPVNLSIKIAEINGKGNNVNLYI</sequence>
<protein>
    <submittedName>
        <fullName evidence="2">Uncharacterized protein</fullName>
    </submittedName>
</protein>
<gene>
    <name evidence="2" type="ORF">C7437_1011289</name>
</gene>
<accession>A0A2W7PIJ0</accession>
<evidence type="ECO:0000313" key="2">
    <source>
        <dbReference type="EMBL" id="PZX08166.1"/>
    </source>
</evidence>
<dbReference type="RefSeq" id="WP_111438757.1">
    <property type="nucleotide sequence ID" value="NZ_QKZI01000001.1"/>
</dbReference>
<dbReference type="EMBL" id="QKZI01000001">
    <property type="protein sequence ID" value="PZX08166.1"/>
    <property type="molecule type" value="Genomic_DNA"/>
</dbReference>
<dbReference type="AlphaFoldDB" id="A0A2W7PIJ0"/>
<evidence type="ECO:0000313" key="3">
    <source>
        <dbReference type="Proteomes" id="UP000248646"/>
    </source>
</evidence>
<keyword evidence="3" id="KW-1185">Reference proteome</keyword>